<dbReference type="GO" id="GO:0009617">
    <property type="term" value="P:response to bacterium"/>
    <property type="evidence" value="ECO:0007669"/>
    <property type="project" value="InterPro"/>
</dbReference>
<evidence type="ECO:0000256" key="7">
    <source>
        <dbReference type="SAM" id="MobiDB-lite"/>
    </source>
</evidence>
<feature type="compositionally biased region" description="Polar residues" evidence="7">
    <location>
        <begin position="11"/>
        <end position="30"/>
    </location>
</feature>
<proteinExistence type="predicted"/>
<dbReference type="InterPro" id="IPR045064">
    <property type="entry name" value="Reticulon-like"/>
</dbReference>
<dbReference type="PANTHER" id="PTHR10994:SF193">
    <property type="entry name" value="RETICULON-LIKE PROTEIN"/>
    <property type="match status" value="1"/>
</dbReference>
<dbReference type="PROSITE" id="PS50845">
    <property type="entry name" value="RETICULON"/>
    <property type="match status" value="1"/>
</dbReference>
<dbReference type="GO" id="GO:0005789">
    <property type="term" value="C:endoplasmic reticulum membrane"/>
    <property type="evidence" value="ECO:0007669"/>
    <property type="project" value="UniProtKB-SubCell"/>
</dbReference>
<dbReference type="AlphaFoldDB" id="A0A388LWH5"/>
<feature type="region of interest" description="Disordered" evidence="7">
    <location>
        <begin position="1"/>
        <end position="45"/>
    </location>
</feature>
<evidence type="ECO:0000259" key="8">
    <source>
        <dbReference type="PROSITE" id="PS50845"/>
    </source>
</evidence>
<dbReference type="OMA" id="MTDEHKH"/>
<protein>
    <recommendedName>
        <fullName evidence="6">Reticulon-like protein</fullName>
    </recommendedName>
</protein>
<feature type="transmembrane region" description="Helical" evidence="6">
    <location>
        <begin position="75"/>
        <end position="97"/>
    </location>
</feature>
<evidence type="ECO:0000256" key="5">
    <source>
        <dbReference type="ARBA" id="ARBA00023136"/>
    </source>
</evidence>
<feature type="domain" description="Reticulon" evidence="8">
    <location>
        <begin position="71"/>
        <end position="251"/>
    </location>
</feature>
<dbReference type="OrthoDB" id="567788at2759"/>
<dbReference type="STRING" id="69332.A0A388LWH5"/>
<comment type="caution">
    <text evidence="9">The sequence shown here is derived from an EMBL/GenBank/DDBJ whole genome shotgun (WGS) entry which is preliminary data.</text>
</comment>
<accession>A0A388LWH5</accession>
<comment type="subcellular location">
    <subcellularLocation>
        <location evidence="1 6">Endoplasmic reticulum membrane</location>
        <topology evidence="1 6">Multi-pass membrane protein</topology>
    </subcellularLocation>
</comment>
<evidence type="ECO:0000313" key="9">
    <source>
        <dbReference type="EMBL" id="GBG86621.1"/>
    </source>
</evidence>
<dbReference type="Pfam" id="PF02453">
    <property type="entry name" value="Reticulon"/>
    <property type="match status" value="1"/>
</dbReference>
<dbReference type="EMBL" id="BFEA01000572">
    <property type="protein sequence ID" value="GBG86621.1"/>
    <property type="molecule type" value="Genomic_DNA"/>
</dbReference>
<evidence type="ECO:0000256" key="6">
    <source>
        <dbReference type="RuleBase" id="RU363132"/>
    </source>
</evidence>
<gene>
    <name evidence="9" type="ORF">CBR_g41684</name>
</gene>
<feature type="compositionally biased region" description="Low complexity" evidence="7">
    <location>
        <begin position="31"/>
        <end position="44"/>
    </location>
</feature>
<evidence type="ECO:0000313" key="10">
    <source>
        <dbReference type="Proteomes" id="UP000265515"/>
    </source>
</evidence>
<keyword evidence="4 6" id="KW-1133">Transmembrane helix</keyword>
<organism evidence="9 10">
    <name type="scientific">Chara braunii</name>
    <name type="common">Braun's stonewort</name>
    <dbReference type="NCBI Taxonomy" id="69332"/>
    <lineage>
        <taxon>Eukaryota</taxon>
        <taxon>Viridiplantae</taxon>
        <taxon>Streptophyta</taxon>
        <taxon>Charophyceae</taxon>
        <taxon>Charales</taxon>
        <taxon>Characeae</taxon>
        <taxon>Chara</taxon>
    </lineage>
</organism>
<keyword evidence="10" id="KW-1185">Reference proteome</keyword>
<evidence type="ECO:0000256" key="2">
    <source>
        <dbReference type="ARBA" id="ARBA00022692"/>
    </source>
</evidence>
<dbReference type="Proteomes" id="UP000265515">
    <property type="component" value="Unassembled WGS sequence"/>
</dbReference>
<evidence type="ECO:0000256" key="4">
    <source>
        <dbReference type="ARBA" id="ARBA00022989"/>
    </source>
</evidence>
<sequence>MNGHVNDENDVSSTSTETMPSNRNPEPQQPVSASSSSTGVSSASRGLPKTKLARLLFGKNSMHEILGGGNLANLLLWRSALLSGAVLLFSTVVWAFFFFSKWTVVSLISTILIVSLTNATHFIDHLPDILPHLLLEEAEVKRIATNVRIFTNDVLAFVHCLAVGGNLKLVLKTMLYLYIGAKLGAWFDFFTLLYALVVLSFVVPKLYEMYETDVDRVADLAYERSKNYYSRAGNAGRRAAAAAAAAKAKAQ</sequence>
<feature type="transmembrane region" description="Helical" evidence="6">
    <location>
        <begin position="104"/>
        <end position="123"/>
    </location>
</feature>
<feature type="transmembrane region" description="Helical" evidence="6">
    <location>
        <begin position="183"/>
        <end position="203"/>
    </location>
</feature>
<dbReference type="Gramene" id="GBG86621">
    <property type="protein sequence ID" value="GBG86621"/>
    <property type="gene ID" value="CBR_g41684"/>
</dbReference>
<evidence type="ECO:0000256" key="1">
    <source>
        <dbReference type="ARBA" id="ARBA00004477"/>
    </source>
</evidence>
<name>A0A388LWH5_CHABU</name>
<keyword evidence="2 6" id="KW-0812">Transmembrane</keyword>
<keyword evidence="5 6" id="KW-0472">Membrane</keyword>
<keyword evidence="3 6" id="KW-0256">Endoplasmic reticulum</keyword>
<evidence type="ECO:0000256" key="3">
    <source>
        <dbReference type="ARBA" id="ARBA00022824"/>
    </source>
</evidence>
<dbReference type="InterPro" id="IPR003388">
    <property type="entry name" value="Reticulon"/>
</dbReference>
<reference evidence="9 10" key="1">
    <citation type="journal article" date="2018" name="Cell">
        <title>The Chara Genome: Secondary Complexity and Implications for Plant Terrestrialization.</title>
        <authorList>
            <person name="Nishiyama T."/>
            <person name="Sakayama H."/>
            <person name="Vries J.D."/>
            <person name="Buschmann H."/>
            <person name="Saint-Marcoux D."/>
            <person name="Ullrich K.K."/>
            <person name="Haas F.B."/>
            <person name="Vanderstraeten L."/>
            <person name="Becker D."/>
            <person name="Lang D."/>
            <person name="Vosolsobe S."/>
            <person name="Rombauts S."/>
            <person name="Wilhelmsson P.K.I."/>
            <person name="Janitza P."/>
            <person name="Kern R."/>
            <person name="Heyl A."/>
            <person name="Rumpler F."/>
            <person name="Villalobos L.I.A.C."/>
            <person name="Clay J.M."/>
            <person name="Skokan R."/>
            <person name="Toyoda A."/>
            <person name="Suzuki Y."/>
            <person name="Kagoshima H."/>
            <person name="Schijlen E."/>
            <person name="Tajeshwar N."/>
            <person name="Catarino B."/>
            <person name="Hetherington A.J."/>
            <person name="Saltykova A."/>
            <person name="Bonnot C."/>
            <person name="Breuninger H."/>
            <person name="Symeonidi A."/>
            <person name="Radhakrishnan G.V."/>
            <person name="Van Nieuwerburgh F."/>
            <person name="Deforce D."/>
            <person name="Chang C."/>
            <person name="Karol K.G."/>
            <person name="Hedrich R."/>
            <person name="Ulvskov P."/>
            <person name="Glockner G."/>
            <person name="Delwiche C.F."/>
            <person name="Petrasek J."/>
            <person name="Van de Peer Y."/>
            <person name="Friml J."/>
            <person name="Beilby M."/>
            <person name="Dolan L."/>
            <person name="Kohara Y."/>
            <person name="Sugano S."/>
            <person name="Fujiyama A."/>
            <person name="Delaux P.-M."/>
            <person name="Quint M."/>
            <person name="TheiBen G."/>
            <person name="Hagemann M."/>
            <person name="Harholt J."/>
            <person name="Dunand C."/>
            <person name="Zachgo S."/>
            <person name="Langdale J."/>
            <person name="Maumus F."/>
            <person name="Straeten D.V.D."/>
            <person name="Gould S.B."/>
            <person name="Rensing S.A."/>
        </authorList>
    </citation>
    <scope>NUCLEOTIDE SEQUENCE [LARGE SCALE GENOMIC DNA]</scope>
    <source>
        <strain evidence="9 10">S276</strain>
    </source>
</reference>
<dbReference type="PANTHER" id="PTHR10994">
    <property type="entry name" value="RETICULON"/>
    <property type="match status" value="1"/>
</dbReference>